<keyword evidence="2" id="KW-1185">Reference proteome</keyword>
<comment type="caution">
    <text evidence="1">The sequence shown here is derived from an EMBL/GenBank/DDBJ whole genome shotgun (WGS) entry which is preliminary data.</text>
</comment>
<protein>
    <submittedName>
        <fullName evidence="1">Uncharacterized protein</fullName>
    </submittedName>
</protein>
<gene>
    <name evidence="1" type="ORF">VP01_1864g3</name>
</gene>
<dbReference type="AlphaFoldDB" id="A0A0L6VF82"/>
<dbReference type="Proteomes" id="UP000037035">
    <property type="component" value="Unassembled WGS sequence"/>
</dbReference>
<organism evidence="1 2">
    <name type="scientific">Puccinia sorghi</name>
    <dbReference type="NCBI Taxonomy" id="27349"/>
    <lineage>
        <taxon>Eukaryota</taxon>
        <taxon>Fungi</taxon>
        <taxon>Dikarya</taxon>
        <taxon>Basidiomycota</taxon>
        <taxon>Pucciniomycotina</taxon>
        <taxon>Pucciniomycetes</taxon>
        <taxon>Pucciniales</taxon>
        <taxon>Pucciniaceae</taxon>
        <taxon>Puccinia</taxon>
    </lineage>
</organism>
<accession>A0A0L6VF82</accession>
<dbReference type="EMBL" id="LAVV01006686">
    <property type="protein sequence ID" value="KNZ58775.1"/>
    <property type="molecule type" value="Genomic_DNA"/>
</dbReference>
<dbReference type="VEuPathDB" id="FungiDB:VP01_1864g3"/>
<name>A0A0L6VF82_9BASI</name>
<reference evidence="1 2" key="1">
    <citation type="submission" date="2015-08" db="EMBL/GenBank/DDBJ databases">
        <title>Next Generation Sequencing and Analysis of the Genome of Puccinia sorghi L Schw, the Causal Agent of Maize Common Rust.</title>
        <authorList>
            <person name="Rochi L."/>
            <person name="Burguener G."/>
            <person name="Darino M."/>
            <person name="Turjanski A."/>
            <person name="Kreff E."/>
            <person name="Dieguez M.J."/>
            <person name="Sacco F."/>
        </authorList>
    </citation>
    <scope>NUCLEOTIDE SEQUENCE [LARGE SCALE GENOMIC DNA]</scope>
    <source>
        <strain evidence="1 2">RO10H11247</strain>
    </source>
</reference>
<proteinExistence type="predicted"/>
<evidence type="ECO:0000313" key="1">
    <source>
        <dbReference type="EMBL" id="KNZ58775.1"/>
    </source>
</evidence>
<evidence type="ECO:0000313" key="2">
    <source>
        <dbReference type="Proteomes" id="UP000037035"/>
    </source>
</evidence>
<sequence length="487" mass="55338">MLRAAVSSRRFTKKTQLAQPVTPLPATTGGTFATTVHNILNNSHPFIITSHKKNSAKLDVQLTKRNLLPSLFSPLFIQKKIYQGHKDVGELPYHSKPPKILPNVIATPHCVFLSQPILTWITWLLSMPHTENKIQDWIQVNQKLKDKGYLSDVQHGHTFKNTTWKSRPDILKLGLSLFVDWFNPHKNKISGKLESTGLLALLCLNLPQLFTQNCPTYIQPPPKPPGEVASSQWRQKVVGYTSHSATKFCSFCHSEQANIPLLQLSRRIFKEETQSLAKESKDMETSTAQNVVLKQSGVMHNWIEGILQGNFHFCWSVGVGGSFFIKSNVDTFRSILKQVVLPPKVPHLLHNLGLSSSFRWLFARSLLRMWEVSRLNPTVINFWKILATYSNAPMLFLHGNSKKITTKQFEMNYNKYSSSVDNLYKGIKVQPNHHFSPHIPQRISDWVPLAGVTEFSGKCLIGFLQKITTNNKISEHLQSWLCATQCE</sequence>